<dbReference type="OrthoDB" id="9783876at2"/>
<dbReference type="Pfam" id="PF12833">
    <property type="entry name" value="HTH_18"/>
    <property type="match status" value="1"/>
</dbReference>
<keyword evidence="1" id="KW-0805">Transcription regulation</keyword>
<comment type="function">
    <text evidence="4">Regulatory protein of the TOL plasmid xyl operons. XylS activates the xylXYZLTEGFJQKIH operon required for the degradation of toluene, m-xylene and p-xylene.</text>
</comment>
<dbReference type="GO" id="GO:0043565">
    <property type="term" value="F:sequence-specific DNA binding"/>
    <property type="evidence" value="ECO:0007669"/>
    <property type="project" value="InterPro"/>
</dbReference>
<dbReference type="InterPro" id="IPR050204">
    <property type="entry name" value="AraC_XylS_family_regulators"/>
</dbReference>
<gene>
    <name evidence="6" type="ORF">BKP64_15590</name>
</gene>
<dbReference type="GO" id="GO:0003700">
    <property type="term" value="F:DNA-binding transcription factor activity"/>
    <property type="evidence" value="ECO:0007669"/>
    <property type="project" value="InterPro"/>
</dbReference>
<evidence type="ECO:0000259" key="5">
    <source>
        <dbReference type="PROSITE" id="PS01124"/>
    </source>
</evidence>
<organism evidence="6 7">
    <name type="scientific">Marinobacter salinus</name>
    <dbReference type="NCBI Taxonomy" id="1874317"/>
    <lineage>
        <taxon>Bacteria</taxon>
        <taxon>Pseudomonadati</taxon>
        <taxon>Pseudomonadota</taxon>
        <taxon>Gammaproteobacteria</taxon>
        <taxon>Pseudomonadales</taxon>
        <taxon>Marinobacteraceae</taxon>
        <taxon>Marinobacter</taxon>
    </lineage>
</organism>
<evidence type="ECO:0000313" key="6">
    <source>
        <dbReference type="EMBL" id="AOY89476.1"/>
    </source>
</evidence>
<evidence type="ECO:0000256" key="1">
    <source>
        <dbReference type="ARBA" id="ARBA00023015"/>
    </source>
</evidence>
<evidence type="ECO:0000256" key="2">
    <source>
        <dbReference type="ARBA" id="ARBA00023125"/>
    </source>
</evidence>
<reference evidence="6 7" key="1">
    <citation type="submission" date="2016-10" db="EMBL/GenBank/DDBJ databases">
        <title>Marinobacter salinus sp. nov., a moderately halophilic bacterium isolated from a tidal flat environment.</title>
        <authorList>
            <person name="Park S.-J."/>
        </authorList>
    </citation>
    <scope>NUCLEOTIDE SEQUENCE [LARGE SCALE GENOMIC DNA]</scope>
    <source>
        <strain evidence="6 7">Hb8</strain>
    </source>
</reference>
<dbReference type="KEGG" id="msq:BKP64_15590"/>
<name>A0A1D9GPA6_9GAMM</name>
<evidence type="ECO:0000313" key="7">
    <source>
        <dbReference type="Proteomes" id="UP000177445"/>
    </source>
</evidence>
<dbReference type="PANTHER" id="PTHR46796:SF13">
    <property type="entry name" value="HTH-TYPE TRANSCRIPTIONAL ACTIVATOR RHAS"/>
    <property type="match status" value="1"/>
</dbReference>
<keyword evidence="7" id="KW-1185">Reference proteome</keyword>
<dbReference type="EMBL" id="CP017715">
    <property type="protein sequence ID" value="AOY89476.1"/>
    <property type="molecule type" value="Genomic_DNA"/>
</dbReference>
<dbReference type="InterPro" id="IPR018060">
    <property type="entry name" value="HTH_AraC"/>
</dbReference>
<dbReference type="RefSeq" id="WP_070972168.1">
    <property type="nucleotide sequence ID" value="NZ_CP017715.1"/>
</dbReference>
<proteinExistence type="predicted"/>
<dbReference type="AlphaFoldDB" id="A0A1D9GPA6"/>
<sequence>MMIRLGELLFIEVLRHYLLDCRDKHNAWIQGLADPLVAKTLSLLHGRIAEDWTLEKLAAESGSSRSTIAEHFHALIGVPPMQYLTLWRMQSAARMLREEQEKILSIAREVGNATIFSYFGYTKVLTLANKPTLYRENTMSKKATKDNNITTATIEEQTAAFLKSGGAIEYVGKGKSGQIASAGSKQINLKSS</sequence>
<dbReference type="STRING" id="1874317.BKP64_15590"/>
<dbReference type="Proteomes" id="UP000177445">
    <property type="component" value="Chromosome"/>
</dbReference>
<dbReference type="InterPro" id="IPR009057">
    <property type="entry name" value="Homeodomain-like_sf"/>
</dbReference>
<accession>A0A1D9GPA6</accession>
<dbReference type="SUPFAM" id="SSF46689">
    <property type="entry name" value="Homeodomain-like"/>
    <property type="match status" value="1"/>
</dbReference>
<feature type="domain" description="HTH araC/xylS-type" evidence="5">
    <location>
        <begin position="38"/>
        <end position="137"/>
    </location>
</feature>
<evidence type="ECO:0000256" key="3">
    <source>
        <dbReference type="ARBA" id="ARBA00023163"/>
    </source>
</evidence>
<dbReference type="SMART" id="SM00342">
    <property type="entry name" value="HTH_ARAC"/>
    <property type="match status" value="1"/>
</dbReference>
<dbReference type="PROSITE" id="PS01124">
    <property type="entry name" value="HTH_ARAC_FAMILY_2"/>
    <property type="match status" value="1"/>
</dbReference>
<dbReference type="InterPro" id="IPR049191">
    <property type="entry name" value="SutA_RBD"/>
</dbReference>
<keyword evidence="2" id="KW-0238">DNA-binding</keyword>
<keyword evidence="3" id="KW-0804">Transcription</keyword>
<dbReference type="PANTHER" id="PTHR46796">
    <property type="entry name" value="HTH-TYPE TRANSCRIPTIONAL ACTIVATOR RHAS-RELATED"/>
    <property type="match status" value="1"/>
</dbReference>
<dbReference type="Pfam" id="PF20661">
    <property type="entry name" value="SutA-RBD"/>
    <property type="match status" value="1"/>
</dbReference>
<dbReference type="Gene3D" id="1.10.10.60">
    <property type="entry name" value="Homeodomain-like"/>
    <property type="match status" value="1"/>
</dbReference>
<evidence type="ECO:0000256" key="4">
    <source>
        <dbReference type="ARBA" id="ARBA00037345"/>
    </source>
</evidence>
<protein>
    <recommendedName>
        <fullName evidence="5">HTH araC/xylS-type domain-containing protein</fullName>
    </recommendedName>
</protein>